<dbReference type="GO" id="GO:0046654">
    <property type="term" value="P:tetrahydrofolate biosynthetic process"/>
    <property type="evidence" value="ECO:0007669"/>
    <property type="project" value="UniProtKB-UniPathway"/>
</dbReference>
<keyword evidence="8" id="KW-0067">ATP-binding</keyword>
<evidence type="ECO:0000313" key="16">
    <source>
        <dbReference type="Proteomes" id="UP000189177"/>
    </source>
</evidence>
<evidence type="ECO:0000256" key="1">
    <source>
        <dbReference type="ARBA" id="ARBA00005051"/>
    </source>
</evidence>
<protein>
    <recommendedName>
        <fullName evidence="4">2-amino-4-hydroxy-6-hydroxymethyldihydropteridine pyrophosphokinase</fullName>
        <ecNumber evidence="3">2.7.6.3</ecNumber>
    </recommendedName>
    <alternativeName>
        <fullName evidence="11">6-hydroxymethyl-7,8-dihydropterin pyrophosphokinase</fullName>
    </alternativeName>
    <alternativeName>
        <fullName evidence="12">7,8-dihydro-6-hydroxymethylpterin-pyrophosphokinase</fullName>
    </alternativeName>
</protein>
<evidence type="ECO:0000256" key="12">
    <source>
        <dbReference type="ARBA" id="ARBA00033413"/>
    </source>
</evidence>
<dbReference type="EC" id="2.7.6.3" evidence="3"/>
<evidence type="ECO:0000259" key="14">
    <source>
        <dbReference type="PROSITE" id="PS00794"/>
    </source>
</evidence>
<reference evidence="15 16" key="1">
    <citation type="submission" date="2017-02" db="EMBL/GenBank/DDBJ databases">
        <title>Genomic diversity within the haloalkaliphilic genus Thioalkalivibrio.</title>
        <authorList>
            <person name="Ahn A.-C."/>
            <person name="Meier-Kolthoff J."/>
            <person name="Overmars L."/>
            <person name="Richter M."/>
            <person name="Woyke T."/>
            <person name="Sorokin D.Y."/>
            <person name="Muyzer G."/>
        </authorList>
    </citation>
    <scope>NUCLEOTIDE SEQUENCE [LARGE SCALE GENOMIC DNA]</scope>
    <source>
        <strain evidence="15 16">HL17</strain>
    </source>
</reference>
<dbReference type="GO" id="GO:0005524">
    <property type="term" value="F:ATP binding"/>
    <property type="evidence" value="ECO:0007669"/>
    <property type="project" value="UniProtKB-KW"/>
</dbReference>
<comment type="pathway">
    <text evidence="1">Cofactor biosynthesis; tetrahydrofolate biosynthesis; 2-amino-4-hydroxy-6-hydroxymethyl-7,8-dihydropteridine diphosphate from 7,8-dihydroneopterin triphosphate: step 4/4.</text>
</comment>
<dbReference type="NCBIfam" id="TIGR01498">
    <property type="entry name" value="folK"/>
    <property type="match status" value="1"/>
</dbReference>
<gene>
    <name evidence="15" type="ORF">B1A74_06300</name>
</gene>
<dbReference type="OrthoDB" id="9808041at2"/>
<comment type="caution">
    <text evidence="15">The sequence shown here is derived from an EMBL/GenBank/DDBJ whole genome shotgun (WGS) entry which is preliminary data.</text>
</comment>
<comment type="similarity">
    <text evidence="2">Belongs to the HPPK family.</text>
</comment>
<accession>A0A1V2ZZ71</accession>
<dbReference type="GO" id="GO:0003848">
    <property type="term" value="F:2-amino-4-hydroxy-6-hydroxymethyldihydropteridine diphosphokinase activity"/>
    <property type="evidence" value="ECO:0007669"/>
    <property type="project" value="UniProtKB-EC"/>
</dbReference>
<keyword evidence="7 15" id="KW-0418">Kinase</keyword>
<feature type="region of interest" description="Disordered" evidence="13">
    <location>
        <begin position="173"/>
        <end position="196"/>
    </location>
</feature>
<dbReference type="Pfam" id="PF01288">
    <property type="entry name" value="HPPK"/>
    <property type="match status" value="1"/>
</dbReference>
<evidence type="ECO:0000256" key="6">
    <source>
        <dbReference type="ARBA" id="ARBA00022741"/>
    </source>
</evidence>
<evidence type="ECO:0000313" key="15">
    <source>
        <dbReference type="EMBL" id="OOC10400.1"/>
    </source>
</evidence>
<evidence type="ECO:0000256" key="13">
    <source>
        <dbReference type="SAM" id="MobiDB-lite"/>
    </source>
</evidence>
<keyword evidence="9" id="KW-0289">Folate biosynthesis</keyword>
<evidence type="ECO:0000256" key="2">
    <source>
        <dbReference type="ARBA" id="ARBA00005810"/>
    </source>
</evidence>
<evidence type="ECO:0000256" key="5">
    <source>
        <dbReference type="ARBA" id="ARBA00022679"/>
    </source>
</evidence>
<dbReference type="RefSeq" id="WP_018946546.1">
    <property type="nucleotide sequence ID" value="NZ_MUZR01000017.1"/>
</dbReference>
<proteinExistence type="inferred from homology"/>
<evidence type="ECO:0000256" key="3">
    <source>
        <dbReference type="ARBA" id="ARBA00013253"/>
    </source>
</evidence>
<dbReference type="CDD" id="cd00483">
    <property type="entry name" value="HPPK"/>
    <property type="match status" value="1"/>
</dbReference>
<dbReference type="PANTHER" id="PTHR43071">
    <property type="entry name" value="2-AMINO-4-HYDROXY-6-HYDROXYMETHYLDIHYDROPTERIDINE PYROPHOSPHOKINASE"/>
    <property type="match status" value="1"/>
</dbReference>
<organism evidence="15 16">
    <name type="scientific">Thioalkalivibrio halophilus</name>
    <dbReference type="NCBI Taxonomy" id="252474"/>
    <lineage>
        <taxon>Bacteria</taxon>
        <taxon>Pseudomonadati</taxon>
        <taxon>Pseudomonadota</taxon>
        <taxon>Gammaproteobacteria</taxon>
        <taxon>Chromatiales</taxon>
        <taxon>Ectothiorhodospiraceae</taxon>
        <taxon>Thioalkalivibrio</taxon>
    </lineage>
</organism>
<keyword evidence="5" id="KW-0808">Transferase</keyword>
<evidence type="ECO:0000256" key="8">
    <source>
        <dbReference type="ARBA" id="ARBA00022840"/>
    </source>
</evidence>
<evidence type="ECO:0000256" key="10">
    <source>
        <dbReference type="ARBA" id="ARBA00029409"/>
    </source>
</evidence>
<dbReference type="SUPFAM" id="SSF55083">
    <property type="entry name" value="6-hydroxymethyl-7,8-dihydropterin pyrophosphokinase, HPPK"/>
    <property type="match status" value="1"/>
</dbReference>
<dbReference type="STRING" id="252474.B1A74_06300"/>
<comment type="function">
    <text evidence="10">Catalyzes the transfer of pyrophosphate from adenosine triphosphate (ATP) to 6-hydroxymethyl-7,8-dihydropterin, an enzymatic step in folate biosynthesis pathway.</text>
</comment>
<dbReference type="PANTHER" id="PTHR43071:SF1">
    <property type="entry name" value="2-AMINO-4-HYDROXY-6-HYDROXYMETHYLDIHYDROPTERIDINE PYROPHOSPHOKINASE"/>
    <property type="match status" value="1"/>
</dbReference>
<dbReference type="GO" id="GO:0016301">
    <property type="term" value="F:kinase activity"/>
    <property type="evidence" value="ECO:0007669"/>
    <property type="project" value="UniProtKB-KW"/>
</dbReference>
<name>A0A1V2ZZ71_9GAMM</name>
<dbReference type="GO" id="GO:0046656">
    <property type="term" value="P:folic acid biosynthetic process"/>
    <property type="evidence" value="ECO:0007669"/>
    <property type="project" value="UniProtKB-KW"/>
</dbReference>
<evidence type="ECO:0000256" key="11">
    <source>
        <dbReference type="ARBA" id="ARBA00029766"/>
    </source>
</evidence>
<evidence type="ECO:0000256" key="4">
    <source>
        <dbReference type="ARBA" id="ARBA00016218"/>
    </source>
</evidence>
<dbReference type="Gene3D" id="3.30.70.560">
    <property type="entry name" value="7,8-Dihydro-6-hydroxymethylpterin-pyrophosphokinase HPPK"/>
    <property type="match status" value="1"/>
</dbReference>
<feature type="domain" description="7,8-dihydro-6-hydroxymethylpterin-pyrophosphokinase" evidence="14">
    <location>
        <begin position="101"/>
        <end position="112"/>
    </location>
</feature>
<feature type="compositionally biased region" description="Low complexity" evidence="13">
    <location>
        <begin position="180"/>
        <end position="196"/>
    </location>
</feature>
<dbReference type="PROSITE" id="PS00794">
    <property type="entry name" value="HPPK"/>
    <property type="match status" value="1"/>
</dbReference>
<dbReference type="EMBL" id="MUZR01000017">
    <property type="protein sequence ID" value="OOC10400.1"/>
    <property type="molecule type" value="Genomic_DNA"/>
</dbReference>
<dbReference type="InterPro" id="IPR035907">
    <property type="entry name" value="Hppk_sf"/>
</dbReference>
<evidence type="ECO:0000256" key="7">
    <source>
        <dbReference type="ARBA" id="ARBA00022777"/>
    </source>
</evidence>
<sequence length="196" mass="20765">MTRIQSGGRTAAVSAYIGIGANLGDPVAQVRGSFARLAVEVPDTRLAGRSRLYRNPPMGPPDQPDYVNAVARLHTRLTPRELLHALQAIEQRCGRVRDGQRWGPRLLDLDLLLYGDRVLDEPGLAVPHPGVAERNFVVLPLQELAPGLEIPGCGPLAALARAFDPAALIPVEESGDSEAEAAAVEPPPGRRAGAGA</sequence>
<keyword evidence="6" id="KW-0547">Nucleotide-binding</keyword>
<evidence type="ECO:0000256" key="9">
    <source>
        <dbReference type="ARBA" id="ARBA00022909"/>
    </source>
</evidence>
<dbReference type="AlphaFoldDB" id="A0A1V2ZZ71"/>
<dbReference type="UniPathway" id="UPA00077">
    <property type="reaction ID" value="UER00155"/>
</dbReference>
<keyword evidence="16" id="KW-1185">Reference proteome</keyword>
<dbReference type="Proteomes" id="UP000189177">
    <property type="component" value="Unassembled WGS sequence"/>
</dbReference>
<dbReference type="InterPro" id="IPR000550">
    <property type="entry name" value="Hppk"/>
</dbReference>